<keyword evidence="1" id="KW-0732">Signal</keyword>
<dbReference type="EMBL" id="GBBL01002500">
    <property type="protein sequence ID" value="JAC24820.1"/>
    <property type="molecule type" value="mRNA"/>
</dbReference>
<dbReference type="AlphaFoldDB" id="A0A023FVR9"/>
<evidence type="ECO:0000256" key="1">
    <source>
        <dbReference type="SAM" id="SignalP"/>
    </source>
</evidence>
<protein>
    <recommendedName>
        <fullName evidence="3">8.9 kDa family member</fullName>
    </recommendedName>
</protein>
<evidence type="ECO:0008006" key="3">
    <source>
        <dbReference type="Google" id="ProtNLM"/>
    </source>
</evidence>
<name>A0A023FVR9_AMBPA</name>
<organism evidence="2">
    <name type="scientific">Amblyomma parvum</name>
    <name type="common">South American tick</name>
    <dbReference type="NCBI Taxonomy" id="251391"/>
    <lineage>
        <taxon>Eukaryota</taxon>
        <taxon>Metazoa</taxon>
        <taxon>Ecdysozoa</taxon>
        <taxon>Arthropoda</taxon>
        <taxon>Chelicerata</taxon>
        <taxon>Arachnida</taxon>
        <taxon>Acari</taxon>
        <taxon>Parasitiformes</taxon>
        <taxon>Ixodida</taxon>
        <taxon>Ixodoidea</taxon>
        <taxon>Ixodidae</taxon>
        <taxon>Amblyomminae</taxon>
        <taxon>Amblyomma</taxon>
    </lineage>
</organism>
<reference evidence="2" key="1">
    <citation type="submission" date="2014-03" db="EMBL/GenBank/DDBJ databases">
        <title>The sialotranscriptome of Amblyomma triste, Amblyomma parvum and Amblyomma cajennense ticks, uncovered by 454-based RNA-seq.</title>
        <authorList>
            <person name="Garcia G.R."/>
            <person name="Gardinassi L.G."/>
            <person name="Ribeiro J.M."/>
            <person name="Anatrielo E."/>
            <person name="Ferreira B.R."/>
            <person name="Moreira H.N."/>
            <person name="Mafra C."/>
            <person name="Olegario M.M."/>
            <person name="Szabo P.J."/>
            <person name="Miranda-Santos I.K."/>
            <person name="Maruyama S.R."/>
        </authorList>
    </citation>
    <scope>NUCLEOTIDE SEQUENCE</scope>
    <source>
        <strain evidence="2">Araguapaz</strain>
        <tissue evidence="2">Salivary glands</tissue>
    </source>
</reference>
<feature type="chain" id="PRO_5001521366" description="8.9 kDa family member" evidence="1">
    <location>
        <begin position="20"/>
        <end position="97"/>
    </location>
</feature>
<feature type="signal peptide" evidence="1">
    <location>
        <begin position="1"/>
        <end position="19"/>
    </location>
</feature>
<accession>A0A023FVR9</accession>
<proteinExistence type="evidence at transcript level"/>
<evidence type="ECO:0000313" key="2">
    <source>
        <dbReference type="EMBL" id="JAC24820.1"/>
    </source>
</evidence>
<sequence>MKLCALALISAPLFMIVASATTNTNEPSVVIQDNYCIYRTRYLYNGNVAYLETPCEKVECRANISQIIITACPPPNDAVPPPKTSVAYWPRCCPRTT</sequence>